<evidence type="ECO:0000313" key="4">
    <source>
        <dbReference type="Proteomes" id="UP000664534"/>
    </source>
</evidence>
<feature type="repeat" description="ANK" evidence="1">
    <location>
        <begin position="308"/>
        <end position="340"/>
    </location>
</feature>
<dbReference type="Pfam" id="PF17107">
    <property type="entry name" value="SesA"/>
    <property type="match status" value="1"/>
</dbReference>
<name>A0A8H3I1T0_9LECA</name>
<dbReference type="PROSITE" id="PS50297">
    <property type="entry name" value="ANK_REP_REGION"/>
    <property type="match status" value="1"/>
</dbReference>
<dbReference type="EMBL" id="CAJPDT010000009">
    <property type="protein sequence ID" value="CAF9911767.1"/>
    <property type="molecule type" value="Genomic_DNA"/>
</dbReference>
<accession>A0A8H3I1T0</accession>
<dbReference type="Gene3D" id="1.25.40.20">
    <property type="entry name" value="Ankyrin repeat-containing domain"/>
    <property type="match status" value="1"/>
</dbReference>
<evidence type="ECO:0000256" key="1">
    <source>
        <dbReference type="PROSITE-ProRule" id="PRU00023"/>
    </source>
</evidence>
<keyword evidence="1" id="KW-0040">ANK repeat</keyword>
<dbReference type="Pfam" id="PF12796">
    <property type="entry name" value="Ank_2"/>
    <property type="match status" value="1"/>
</dbReference>
<dbReference type="SUPFAM" id="SSF48403">
    <property type="entry name" value="Ankyrin repeat"/>
    <property type="match status" value="1"/>
</dbReference>
<reference evidence="3" key="1">
    <citation type="submission" date="2021-03" db="EMBL/GenBank/DDBJ databases">
        <authorList>
            <person name="Tagirdzhanova G."/>
        </authorList>
    </citation>
    <scope>NUCLEOTIDE SEQUENCE</scope>
</reference>
<gene>
    <name evidence="3" type="ORF">IMSHALPRED_010568</name>
</gene>
<keyword evidence="4" id="KW-1185">Reference proteome</keyword>
<organism evidence="3 4">
    <name type="scientific">Imshaugia aleurites</name>
    <dbReference type="NCBI Taxonomy" id="172621"/>
    <lineage>
        <taxon>Eukaryota</taxon>
        <taxon>Fungi</taxon>
        <taxon>Dikarya</taxon>
        <taxon>Ascomycota</taxon>
        <taxon>Pezizomycotina</taxon>
        <taxon>Lecanoromycetes</taxon>
        <taxon>OSLEUM clade</taxon>
        <taxon>Lecanoromycetidae</taxon>
        <taxon>Lecanorales</taxon>
        <taxon>Lecanorineae</taxon>
        <taxon>Parmeliaceae</taxon>
        <taxon>Imshaugia</taxon>
    </lineage>
</organism>
<dbReference type="SMART" id="SM00248">
    <property type="entry name" value="ANK"/>
    <property type="match status" value="2"/>
</dbReference>
<sequence>MDGVSSAFAVVSLAIQLVDAGEKISKFLSSVQDAPSEIVKLGQTLDQLNSTLKQVSYLLEQQYMVLRLPGSPVFITNALENCERRIKTLDYVIRKVQTSMDHGNRVQRSWAAMRFVSKKEDIQEMQCQLRDAEAGLQTAMLSNSWQLQMHHISVSSSGGVQATTIEETSLTAPTMSVTRHEQMQTPLSTPKDVVLTTAKETSLVWYNGFFGRVNIHSKSKCFSRSNTRRPGVKATSSEKIITITPIFLRKTLELRFLDSFGRISRSLSTYPILDRDAPIFRICEQGDLQGLRVALSSGGVSPFLETEDGWSLLHYAARGQHPEVCAVLLQLGVDSNRTCMHGYKPMTIAAANCRDRSEEDIIDTLRLLTQSQSDISSRDIFDFWSSYEGPVEGAEFAFSQDLIQSEYDISDGDELYPHLATALRVYGADPSQPEDILRLLLRKGVGLHSPVPRNWGVEDLNEHLISIYPCEVLEYGTPLDDLFSYTETPFEGEEAADRWLQILSSEGHDVMAYLEEESKLHAAQEQLTFPCAGYYLLAYDVPRRLVYRRGMNPPVSWDWWIDPKSSTYLVREEFKHMAILGNNYDLHFLGWKGQWPLRYPAWSDHYYYYEDEIARSNRKLLQKRAHERANRRMEKKLREAARAQEIKERHGMPGAWPV</sequence>
<dbReference type="InterPro" id="IPR031352">
    <property type="entry name" value="SesA"/>
</dbReference>
<dbReference type="AlphaFoldDB" id="A0A8H3I1T0"/>
<protein>
    <recommendedName>
        <fullName evidence="2">NACHT-NTPase and P-loop NTPases N-terminal domain-containing protein</fullName>
    </recommendedName>
</protein>
<proteinExistence type="predicted"/>
<dbReference type="OrthoDB" id="539213at2759"/>
<dbReference type="InterPro" id="IPR036770">
    <property type="entry name" value="Ankyrin_rpt-contain_sf"/>
</dbReference>
<dbReference type="Proteomes" id="UP000664534">
    <property type="component" value="Unassembled WGS sequence"/>
</dbReference>
<comment type="caution">
    <text evidence="3">The sequence shown here is derived from an EMBL/GenBank/DDBJ whole genome shotgun (WGS) entry which is preliminary data.</text>
</comment>
<evidence type="ECO:0000313" key="3">
    <source>
        <dbReference type="EMBL" id="CAF9911767.1"/>
    </source>
</evidence>
<dbReference type="PROSITE" id="PS50088">
    <property type="entry name" value="ANK_REPEAT"/>
    <property type="match status" value="1"/>
</dbReference>
<dbReference type="InterPro" id="IPR002110">
    <property type="entry name" value="Ankyrin_rpt"/>
</dbReference>
<feature type="domain" description="NACHT-NTPase and P-loop NTPases N-terminal" evidence="2">
    <location>
        <begin position="12"/>
        <end position="129"/>
    </location>
</feature>
<evidence type="ECO:0000259" key="2">
    <source>
        <dbReference type="Pfam" id="PF17107"/>
    </source>
</evidence>